<evidence type="ECO:0000313" key="4">
    <source>
        <dbReference type="Proteomes" id="UP001460270"/>
    </source>
</evidence>
<name>A0AAW0NAK0_9GOBI</name>
<evidence type="ECO:0000313" key="3">
    <source>
        <dbReference type="EMBL" id="KAK7888852.1"/>
    </source>
</evidence>
<accession>A0AAW0NAK0</accession>
<feature type="chain" id="PRO_5043934356" evidence="2">
    <location>
        <begin position="26"/>
        <end position="223"/>
    </location>
</feature>
<proteinExistence type="predicted"/>
<feature type="region of interest" description="Disordered" evidence="1">
    <location>
        <begin position="184"/>
        <end position="223"/>
    </location>
</feature>
<dbReference type="AlphaFoldDB" id="A0AAW0NAK0"/>
<gene>
    <name evidence="3" type="ORF">WMY93_024412</name>
</gene>
<dbReference type="Proteomes" id="UP001460270">
    <property type="component" value="Unassembled WGS sequence"/>
</dbReference>
<organism evidence="3 4">
    <name type="scientific">Mugilogobius chulae</name>
    <name type="common">yellowstripe goby</name>
    <dbReference type="NCBI Taxonomy" id="88201"/>
    <lineage>
        <taxon>Eukaryota</taxon>
        <taxon>Metazoa</taxon>
        <taxon>Chordata</taxon>
        <taxon>Craniata</taxon>
        <taxon>Vertebrata</taxon>
        <taxon>Euteleostomi</taxon>
        <taxon>Actinopterygii</taxon>
        <taxon>Neopterygii</taxon>
        <taxon>Teleostei</taxon>
        <taxon>Neoteleostei</taxon>
        <taxon>Acanthomorphata</taxon>
        <taxon>Gobiaria</taxon>
        <taxon>Gobiiformes</taxon>
        <taxon>Gobioidei</taxon>
        <taxon>Gobiidae</taxon>
        <taxon>Gobionellinae</taxon>
        <taxon>Mugilogobius</taxon>
    </lineage>
</organism>
<feature type="compositionally biased region" description="Basic and acidic residues" evidence="1">
    <location>
        <begin position="211"/>
        <end position="223"/>
    </location>
</feature>
<feature type="region of interest" description="Disordered" evidence="1">
    <location>
        <begin position="80"/>
        <end position="100"/>
    </location>
</feature>
<dbReference type="EMBL" id="JBBPFD010000018">
    <property type="protein sequence ID" value="KAK7888852.1"/>
    <property type="molecule type" value="Genomic_DNA"/>
</dbReference>
<feature type="signal peptide" evidence="2">
    <location>
        <begin position="1"/>
        <end position="25"/>
    </location>
</feature>
<keyword evidence="2" id="KW-0732">Signal</keyword>
<evidence type="ECO:0000256" key="2">
    <source>
        <dbReference type="SAM" id="SignalP"/>
    </source>
</evidence>
<reference evidence="4" key="1">
    <citation type="submission" date="2024-04" db="EMBL/GenBank/DDBJ databases">
        <title>Salinicola lusitanus LLJ914,a marine bacterium isolated from the Okinawa Trough.</title>
        <authorList>
            <person name="Li J."/>
        </authorList>
    </citation>
    <scope>NUCLEOTIDE SEQUENCE [LARGE SCALE GENOMIC DNA]</scope>
</reference>
<comment type="caution">
    <text evidence="3">The sequence shown here is derived from an EMBL/GenBank/DDBJ whole genome shotgun (WGS) entry which is preliminary data.</text>
</comment>
<evidence type="ECO:0000256" key="1">
    <source>
        <dbReference type="SAM" id="MobiDB-lite"/>
    </source>
</evidence>
<sequence>MERGGRLTLLVCVLAMHLMPLAVHGNEVLSNGTEPEISANLTSLLPQEAEPDQAVQSVVTVTGPDTVSTVSTLSPRVGRLPRAGEQEGHTEQGSGMFSESVVPVSQEEVVPSQISPDSAETSTFCPAHELQGGDPTSWALPDSYDYLTPYDDGASPTAEDYYMTTTDAYESDVDLRLSRTRSRLPSSGSFLPGVGRAGVSGPVKAPPVDGSDGRGAAEWDMRE</sequence>
<keyword evidence="4" id="KW-1185">Reference proteome</keyword>
<protein>
    <submittedName>
        <fullName evidence="3">Uncharacterized protein</fullName>
    </submittedName>
</protein>